<evidence type="ECO:0000313" key="1">
    <source>
        <dbReference type="EMBL" id="QMW80700.1"/>
    </source>
</evidence>
<dbReference type="Proteomes" id="UP000515789">
    <property type="component" value="Chromosome"/>
</dbReference>
<organism evidence="1 2">
    <name type="scientific">Blautia producta</name>
    <dbReference type="NCBI Taxonomy" id="33035"/>
    <lineage>
        <taxon>Bacteria</taxon>
        <taxon>Bacillati</taxon>
        <taxon>Bacillota</taxon>
        <taxon>Clostridia</taxon>
        <taxon>Lachnospirales</taxon>
        <taxon>Lachnospiraceae</taxon>
        <taxon>Blautia</taxon>
    </lineage>
</organism>
<dbReference type="EMBL" id="CP039126">
    <property type="protein sequence ID" value="QMW80700.1"/>
    <property type="molecule type" value="Genomic_DNA"/>
</dbReference>
<protein>
    <submittedName>
        <fullName evidence="1">Uncharacterized protein</fullName>
    </submittedName>
</protein>
<dbReference type="AlphaFoldDB" id="A0A7G5N1F7"/>
<name>A0A7G5N1F7_9FIRM</name>
<evidence type="ECO:0000313" key="2">
    <source>
        <dbReference type="Proteomes" id="UP000515789"/>
    </source>
</evidence>
<accession>A0A7G5N1F7</accession>
<gene>
    <name evidence="1" type="ORF">E5259_25700</name>
</gene>
<sequence length="85" mass="9960">MAKFRVSQDADYIMGHLRYGHREGIIEADSLEDAKKKVEQEGHTDFLDLIVDDYSVEDVNYGSNEFEYEEMESEEYEGRDITNEN</sequence>
<dbReference type="GeneID" id="75053819"/>
<proteinExistence type="predicted"/>
<dbReference type="RefSeq" id="WP_018596603.1">
    <property type="nucleotide sequence ID" value="NZ_CABLBP010000031.1"/>
</dbReference>
<reference evidence="1 2" key="1">
    <citation type="submission" date="2019-04" db="EMBL/GenBank/DDBJ databases">
        <authorList>
            <person name="Schori C."/>
            <person name="Ahrens C."/>
        </authorList>
    </citation>
    <scope>NUCLEOTIDE SEQUENCE [LARGE SCALE GENOMIC DNA]</scope>
    <source>
        <strain evidence="1 2">DSM 2950</strain>
    </source>
</reference>